<dbReference type="EMBL" id="BMEQ01000026">
    <property type="protein sequence ID" value="GGG67164.1"/>
    <property type="molecule type" value="Genomic_DNA"/>
</dbReference>
<comment type="caution">
    <text evidence="1">The sequence shown here is derived from an EMBL/GenBank/DDBJ whole genome shotgun (WGS) entry which is preliminary data.</text>
</comment>
<proteinExistence type="predicted"/>
<sequence>MTPTDPDTTVPTRLLPATLRPVPATADYVLGAYSATEEAYPGADPAQSVELLLEGTVVAVATEGDGDPAQLRVLGATEQERRVREEVLEAWIADFTGAGLVYRETIGGQLYEVDYDRELVATALLGEAELTAMLAHSSDRYYAVSWAAVQRQEFQALIGSSALTDEQVREQLDGHSVGVVFWSPTQHAWIS</sequence>
<reference evidence="1" key="2">
    <citation type="submission" date="2020-09" db="EMBL/GenBank/DDBJ databases">
        <authorList>
            <person name="Sun Q."/>
            <person name="Zhou Y."/>
        </authorList>
    </citation>
    <scope>NUCLEOTIDE SEQUENCE</scope>
    <source>
        <strain evidence="1">CGMCC 1.12187</strain>
    </source>
</reference>
<organism evidence="1 2">
    <name type="scientific">Kocuria dechangensis</name>
    <dbReference type="NCBI Taxonomy" id="1176249"/>
    <lineage>
        <taxon>Bacteria</taxon>
        <taxon>Bacillati</taxon>
        <taxon>Actinomycetota</taxon>
        <taxon>Actinomycetes</taxon>
        <taxon>Micrococcales</taxon>
        <taxon>Micrococcaceae</taxon>
        <taxon>Kocuria</taxon>
    </lineage>
</organism>
<evidence type="ECO:0000313" key="2">
    <source>
        <dbReference type="Proteomes" id="UP000638848"/>
    </source>
</evidence>
<keyword evidence="2" id="KW-1185">Reference proteome</keyword>
<reference evidence="1" key="1">
    <citation type="journal article" date="2014" name="Int. J. Syst. Evol. Microbiol.">
        <title>Complete genome sequence of Corynebacterium casei LMG S-19264T (=DSM 44701T), isolated from a smear-ripened cheese.</title>
        <authorList>
            <consortium name="US DOE Joint Genome Institute (JGI-PGF)"/>
            <person name="Walter F."/>
            <person name="Albersmeier A."/>
            <person name="Kalinowski J."/>
            <person name="Ruckert C."/>
        </authorList>
    </citation>
    <scope>NUCLEOTIDE SEQUENCE</scope>
    <source>
        <strain evidence="1">CGMCC 1.12187</strain>
    </source>
</reference>
<dbReference type="Proteomes" id="UP000638848">
    <property type="component" value="Unassembled WGS sequence"/>
</dbReference>
<accession>A0A917LYH5</accession>
<dbReference type="AlphaFoldDB" id="A0A917LYH5"/>
<gene>
    <name evidence="1" type="ORF">GCM10011374_34220</name>
</gene>
<protein>
    <submittedName>
        <fullName evidence="1">Uncharacterized protein</fullName>
    </submittedName>
</protein>
<evidence type="ECO:0000313" key="1">
    <source>
        <dbReference type="EMBL" id="GGG67164.1"/>
    </source>
</evidence>
<name>A0A917LYH5_9MICC</name>
<dbReference type="RefSeq" id="WP_188539424.1">
    <property type="nucleotide sequence ID" value="NZ_BMEQ01000026.1"/>
</dbReference>